<keyword evidence="8" id="KW-1185">Reference proteome</keyword>
<sequence length="300" mass="34687">MPFPDTFIPVLSARTKIQPSYSTNLISYFLVPYSADCPICFSFYRNAVTLSCGHIYCYTCINNVESANQDSNHVGMLGRYGIVCPVCDVTSHVIVPVKFLFFEPIDEYVLMKRVYGWMGWSSNISDRVRFPFNTVYHEENCELGDDTVSKVYSCKGTGKSGVTRRDHTLNGKMQHFNVSDDANSNTAKEKRKNLGTNVKNTVGTKKNTGETHKKVLNNWCNDIGSDRMYFNVISLPKYSRRNVFYQQNDGQLLFLGLESMQILRDLPLYIYFKIRKRFTRKNMGRIRHLDWDKEIIIVEF</sequence>
<evidence type="ECO:0000256" key="3">
    <source>
        <dbReference type="ARBA" id="ARBA00022833"/>
    </source>
</evidence>
<protein>
    <recommendedName>
        <fullName evidence="6">RING-type domain-containing protein</fullName>
    </recommendedName>
</protein>
<organism evidence="7 8">
    <name type="scientific">Vavraia culicis (isolate floridensis)</name>
    <name type="common">Microsporidian parasite</name>
    <dbReference type="NCBI Taxonomy" id="948595"/>
    <lineage>
        <taxon>Eukaryota</taxon>
        <taxon>Fungi</taxon>
        <taxon>Fungi incertae sedis</taxon>
        <taxon>Microsporidia</taxon>
        <taxon>Pleistophoridae</taxon>
        <taxon>Vavraia</taxon>
    </lineage>
</organism>
<proteinExistence type="predicted"/>
<dbReference type="PROSITE" id="PS50089">
    <property type="entry name" value="ZF_RING_2"/>
    <property type="match status" value="1"/>
</dbReference>
<gene>
    <name evidence="7" type="ORF">VCUG_01715</name>
</gene>
<dbReference type="SUPFAM" id="SSF57850">
    <property type="entry name" value="RING/U-box"/>
    <property type="match status" value="1"/>
</dbReference>
<dbReference type="STRING" id="948595.L2GUN7"/>
<evidence type="ECO:0000313" key="8">
    <source>
        <dbReference type="Proteomes" id="UP000011081"/>
    </source>
</evidence>
<keyword evidence="3" id="KW-0862">Zinc</keyword>
<evidence type="ECO:0000256" key="1">
    <source>
        <dbReference type="ARBA" id="ARBA00022723"/>
    </source>
</evidence>
<dbReference type="RefSeq" id="XP_008074731.1">
    <property type="nucleotide sequence ID" value="XM_008076540.1"/>
</dbReference>
<dbReference type="GeneID" id="19879589"/>
<evidence type="ECO:0000256" key="5">
    <source>
        <dbReference type="SAM" id="MobiDB-lite"/>
    </source>
</evidence>
<dbReference type="OMA" id="KNMGRIR"/>
<evidence type="ECO:0000256" key="2">
    <source>
        <dbReference type="ARBA" id="ARBA00022771"/>
    </source>
</evidence>
<name>L2GUN7_VAVCU</name>
<evidence type="ECO:0000259" key="6">
    <source>
        <dbReference type="PROSITE" id="PS50089"/>
    </source>
</evidence>
<dbReference type="EMBL" id="GL877432">
    <property type="protein sequence ID" value="ELA46815.1"/>
    <property type="molecule type" value="Genomic_DNA"/>
</dbReference>
<dbReference type="GO" id="GO:0008270">
    <property type="term" value="F:zinc ion binding"/>
    <property type="evidence" value="ECO:0007669"/>
    <property type="project" value="UniProtKB-KW"/>
</dbReference>
<feature type="domain" description="RING-type" evidence="6">
    <location>
        <begin position="37"/>
        <end position="88"/>
    </location>
</feature>
<dbReference type="InterPro" id="IPR013083">
    <property type="entry name" value="Znf_RING/FYVE/PHD"/>
</dbReference>
<evidence type="ECO:0000256" key="4">
    <source>
        <dbReference type="PROSITE-ProRule" id="PRU00175"/>
    </source>
</evidence>
<reference evidence="8" key="1">
    <citation type="submission" date="2011-03" db="EMBL/GenBank/DDBJ databases">
        <title>The genome sequence of Vavraia culicis strain floridensis.</title>
        <authorList>
            <consortium name="The Broad Institute Genome Sequencing Platform"/>
            <person name="Cuomo C."/>
            <person name="Becnel J."/>
            <person name="Sanscrainte N."/>
            <person name="Young S.K."/>
            <person name="Zeng Q."/>
            <person name="Gargeya S."/>
            <person name="Fitzgerald M."/>
            <person name="Haas B."/>
            <person name="Abouelleil A."/>
            <person name="Alvarado L."/>
            <person name="Arachchi H.M."/>
            <person name="Berlin A."/>
            <person name="Chapman S.B."/>
            <person name="Gearin G."/>
            <person name="Goldberg J."/>
            <person name="Griggs A."/>
            <person name="Gujja S."/>
            <person name="Hansen M."/>
            <person name="Heiman D."/>
            <person name="Howarth C."/>
            <person name="Larimer J."/>
            <person name="Lui A."/>
            <person name="MacDonald P.J.P."/>
            <person name="McCowen C."/>
            <person name="Montmayeur A."/>
            <person name="Murphy C."/>
            <person name="Neiman D."/>
            <person name="Pearson M."/>
            <person name="Priest M."/>
            <person name="Roberts A."/>
            <person name="Saif S."/>
            <person name="Shea T."/>
            <person name="Sisk P."/>
            <person name="Stolte C."/>
            <person name="Sykes S."/>
            <person name="Wortman J."/>
            <person name="Nusbaum C."/>
            <person name="Birren B."/>
        </authorList>
    </citation>
    <scope>NUCLEOTIDE SEQUENCE [LARGE SCALE GENOMIC DNA]</scope>
    <source>
        <strain evidence="8">floridensis</strain>
    </source>
</reference>
<dbReference type="PROSITE" id="PS00518">
    <property type="entry name" value="ZF_RING_1"/>
    <property type="match status" value="1"/>
</dbReference>
<dbReference type="InterPro" id="IPR001841">
    <property type="entry name" value="Znf_RING"/>
</dbReference>
<dbReference type="OrthoDB" id="2192876at2759"/>
<dbReference type="VEuPathDB" id="MicrosporidiaDB:VCUG_01715"/>
<evidence type="ECO:0000313" key="7">
    <source>
        <dbReference type="EMBL" id="ELA46815.1"/>
    </source>
</evidence>
<keyword evidence="2 4" id="KW-0863">Zinc-finger</keyword>
<accession>L2GUN7</accession>
<dbReference type="InterPro" id="IPR018957">
    <property type="entry name" value="Znf_C3HC4_RING-type"/>
</dbReference>
<dbReference type="HOGENOM" id="CLU_934423_0_0_1"/>
<dbReference type="InterPro" id="IPR017907">
    <property type="entry name" value="Znf_RING_CS"/>
</dbReference>
<dbReference type="SMART" id="SM00184">
    <property type="entry name" value="RING"/>
    <property type="match status" value="1"/>
</dbReference>
<feature type="compositionally biased region" description="Polar residues" evidence="5">
    <location>
        <begin position="194"/>
        <end position="206"/>
    </location>
</feature>
<keyword evidence="1" id="KW-0479">Metal-binding</keyword>
<dbReference type="CDD" id="cd16449">
    <property type="entry name" value="RING-HC"/>
    <property type="match status" value="1"/>
</dbReference>
<dbReference type="Pfam" id="PF00097">
    <property type="entry name" value="zf-C3HC4"/>
    <property type="match status" value="1"/>
</dbReference>
<dbReference type="InParanoid" id="L2GUN7"/>
<dbReference type="Proteomes" id="UP000011081">
    <property type="component" value="Unassembled WGS sequence"/>
</dbReference>
<dbReference type="AlphaFoldDB" id="L2GUN7"/>
<dbReference type="Gene3D" id="3.30.40.10">
    <property type="entry name" value="Zinc/RING finger domain, C3HC4 (zinc finger)"/>
    <property type="match status" value="1"/>
</dbReference>
<feature type="region of interest" description="Disordered" evidence="5">
    <location>
        <begin position="179"/>
        <end position="206"/>
    </location>
</feature>